<reference evidence="1" key="1">
    <citation type="journal article" date="2014" name="Int. J. Syst. Evol. Microbiol.">
        <title>Complete genome sequence of Corynebacterium casei LMG S-19264T (=DSM 44701T), isolated from a smear-ripened cheese.</title>
        <authorList>
            <consortium name="US DOE Joint Genome Institute (JGI-PGF)"/>
            <person name="Walter F."/>
            <person name="Albersmeier A."/>
            <person name="Kalinowski J."/>
            <person name="Ruckert C."/>
        </authorList>
    </citation>
    <scope>NUCLEOTIDE SEQUENCE</scope>
    <source>
        <strain evidence="1">JCM 4790</strain>
    </source>
</reference>
<protein>
    <submittedName>
        <fullName evidence="1">Uncharacterized protein</fullName>
    </submittedName>
</protein>
<dbReference type="AlphaFoldDB" id="A0A918NYX0"/>
<gene>
    <name evidence="1" type="ORF">GCM10010358_70520</name>
</gene>
<dbReference type="EMBL" id="BMVU01000062">
    <property type="protein sequence ID" value="GGY07290.1"/>
    <property type="molecule type" value="Genomic_DNA"/>
</dbReference>
<evidence type="ECO:0000313" key="1">
    <source>
        <dbReference type="EMBL" id="GGY07290.1"/>
    </source>
</evidence>
<evidence type="ECO:0000313" key="2">
    <source>
        <dbReference type="Proteomes" id="UP000619244"/>
    </source>
</evidence>
<comment type="caution">
    <text evidence="1">The sequence shown here is derived from an EMBL/GenBank/DDBJ whole genome shotgun (WGS) entry which is preliminary data.</text>
</comment>
<dbReference type="Proteomes" id="UP000619244">
    <property type="component" value="Unassembled WGS sequence"/>
</dbReference>
<name>A0A918NYX0_9ACTN</name>
<sequence length="182" mass="20264">MYTLVPMAGEGSVRLETFSEQDVDRDALRTVLDRQQTKIYTGVKFRQGSAWEWLYLYLACVLPNGLSRLPGRRPGFTPHFGWGSMAALDGGSLAYLTIREGEDEKGRYWEVGVIGHGEDGAGLAERVVHEIRAWDASGGNDAPAPGFRMTVAESRDRLTADDPRFVVDKPYSRLVVDWARQG</sequence>
<keyword evidence="2" id="KW-1185">Reference proteome</keyword>
<accession>A0A918NYX0</accession>
<proteinExistence type="predicted"/>
<reference evidence="1" key="2">
    <citation type="submission" date="2020-09" db="EMBL/GenBank/DDBJ databases">
        <authorList>
            <person name="Sun Q."/>
            <person name="Ohkuma M."/>
        </authorList>
    </citation>
    <scope>NUCLEOTIDE SEQUENCE</scope>
    <source>
        <strain evidence="1">JCM 4790</strain>
    </source>
</reference>
<organism evidence="1 2">
    <name type="scientific">Streptomyces minutiscleroticus</name>
    <dbReference type="NCBI Taxonomy" id="68238"/>
    <lineage>
        <taxon>Bacteria</taxon>
        <taxon>Bacillati</taxon>
        <taxon>Actinomycetota</taxon>
        <taxon>Actinomycetes</taxon>
        <taxon>Kitasatosporales</taxon>
        <taxon>Streptomycetaceae</taxon>
        <taxon>Streptomyces</taxon>
    </lineage>
</organism>